<keyword evidence="1" id="KW-1133">Transmembrane helix</keyword>
<keyword evidence="1" id="KW-0812">Transmembrane</keyword>
<accession>A0A9W6DFU7</accession>
<keyword evidence="1" id="KW-0472">Membrane</keyword>
<reference evidence="2" key="1">
    <citation type="submission" date="2022-06" db="EMBL/GenBank/DDBJ databases">
        <title>Vallitalea longa sp. nov., an anaerobic bacterium isolated from marine sediment.</title>
        <authorList>
            <person name="Hirano S."/>
            <person name="Terahara T."/>
            <person name="Mori K."/>
            <person name="Hamada M."/>
            <person name="Matsumoto R."/>
            <person name="Kobayashi T."/>
        </authorList>
    </citation>
    <scope>NUCLEOTIDE SEQUENCE</scope>
    <source>
        <strain evidence="2">SH18-1</strain>
    </source>
</reference>
<feature type="transmembrane region" description="Helical" evidence="1">
    <location>
        <begin position="16"/>
        <end position="35"/>
    </location>
</feature>
<comment type="caution">
    <text evidence="2">The sequence shown here is derived from an EMBL/GenBank/DDBJ whole genome shotgun (WGS) entry which is preliminary data.</text>
</comment>
<sequence length="175" mass="20421">MLNRTMIKNIFNVKKSPFWIFTIGIVIIVIISIGIHNNSINKTKNDITINSSSNNNSHQIDFNIMTVDDAPIGCEYGICSYEESDNKKVLKKLDDLKGFIFKEDFVPEYVEFQFSEKTPKKLSLQYFTDDNDTKEYTIDDSYQLKVPNEIGVHNFFATIEWENKTEYVFFRITVN</sequence>
<dbReference type="EMBL" id="BRLB01000019">
    <property type="protein sequence ID" value="GKX31621.1"/>
    <property type="molecule type" value="Genomic_DNA"/>
</dbReference>
<proteinExistence type="predicted"/>
<dbReference type="AlphaFoldDB" id="A0A9W6DFU7"/>
<organism evidence="2 3">
    <name type="scientific">Vallitalea longa</name>
    <dbReference type="NCBI Taxonomy" id="2936439"/>
    <lineage>
        <taxon>Bacteria</taxon>
        <taxon>Bacillati</taxon>
        <taxon>Bacillota</taxon>
        <taxon>Clostridia</taxon>
        <taxon>Lachnospirales</taxon>
        <taxon>Vallitaleaceae</taxon>
        <taxon>Vallitalea</taxon>
    </lineage>
</organism>
<name>A0A9W6DFU7_9FIRM</name>
<gene>
    <name evidence="2" type="ORF">SH1V18_41010</name>
</gene>
<protein>
    <submittedName>
        <fullName evidence="2">Uncharacterized protein</fullName>
    </submittedName>
</protein>
<dbReference type="RefSeq" id="WP_281818804.1">
    <property type="nucleotide sequence ID" value="NZ_BRLB01000019.1"/>
</dbReference>
<evidence type="ECO:0000256" key="1">
    <source>
        <dbReference type="SAM" id="Phobius"/>
    </source>
</evidence>
<evidence type="ECO:0000313" key="3">
    <source>
        <dbReference type="Proteomes" id="UP001144256"/>
    </source>
</evidence>
<evidence type="ECO:0000313" key="2">
    <source>
        <dbReference type="EMBL" id="GKX31621.1"/>
    </source>
</evidence>
<dbReference type="Proteomes" id="UP001144256">
    <property type="component" value="Unassembled WGS sequence"/>
</dbReference>
<keyword evidence="3" id="KW-1185">Reference proteome</keyword>